<evidence type="ECO:0000256" key="4">
    <source>
        <dbReference type="ARBA" id="ARBA00023125"/>
    </source>
</evidence>
<evidence type="ECO:0000259" key="7">
    <source>
        <dbReference type="Pfam" id="PF08281"/>
    </source>
</evidence>
<dbReference type="InterPro" id="IPR013249">
    <property type="entry name" value="RNA_pol_sigma70_r4_t2"/>
</dbReference>
<dbReference type="InterPro" id="IPR036388">
    <property type="entry name" value="WH-like_DNA-bd_sf"/>
</dbReference>
<dbReference type="GO" id="GO:0006352">
    <property type="term" value="P:DNA-templated transcription initiation"/>
    <property type="evidence" value="ECO:0007669"/>
    <property type="project" value="InterPro"/>
</dbReference>
<dbReference type="SUPFAM" id="SSF88946">
    <property type="entry name" value="Sigma2 domain of RNA polymerase sigma factors"/>
    <property type="match status" value="1"/>
</dbReference>
<dbReference type="PANTHER" id="PTHR43133:SF8">
    <property type="entry name" value="RNA POLYMERASE SIGMA FACTOR HI_1459-RELATED"/>
    <property type="match status" value="1"/>
</dbReference>
<keyword evidence="5" id="KW-0804">Transcription</keyword>
<evidence type="ECO:0000256" key="5">
    <source>
        <dbReference type="ARBA" id="ARBA00023163"/>
    </source>
</evidence>
<dbReference type="InterPro" id="IPR013325">
    <property type="entry name" value="RNA_pol_sigma_r2"/>
</dbReference>
<organism evidence="8 9">
    <name type="scientific">Thermanaerothrix daxensis</name>
    <dbReference type="NCBI Taxonomy" id="869279"/>
    <lineage>
        <taxon>Bacteria</taxon>
        <taxon>Bacillati</taxon>
        <taxon>Chloroflexota</taxon>
        <taxon>Anaerolineae</taxon>
        <taxon>Anaerolineales</taxon>
        <taxon>Anaerolineaceae</taxon>
        <taxon>Thermanaerothrix</taxon>
    </lineage>
</organism>
<dbReference type="GO" id="GO:0003677">
    <property type="term" value="F:DNA binding"/>
    <property type="evidence" value="ECO:0007669"/>
    <property type="project" value="UniProtKB-KW"/>
</dbReference>
<keyword evidence="2" id="KW-0805">Transcription regulation</keyword>
<keyword evidence="3" id="KW-0731">Sigma factor</keyword>
<evidence type="ECO:0000256" key="2">
    <source>
        <dbReference type="ARBA" id="ARBA00023015"/>
    </source>
</evidence>
<evidence type="ECO:0000256" key="1">
    <source>
        <dbReference type="ARBA" id="ARBA00010641"/>
    </source>
</evidence>
<feature type="domain" description="RNA polymerase sigma-70 region 2" evidence="6">
    <location>
        <begin position="21"/>
        <end position="88"/>
    </location>
</feature>
<proteinExistence type="inferred from homology"/>
<comment type="similarity">
    <text evidence="1">Belongs to the sigma-70 factor family. ECF subfamily.</text>
</comment>
<evidence type="ECO:0000313" key="9">
    <source>
        <dbReference type="Proteomes" id="UP000050544"/>
    </source>
</evidence>
<name>A0A0P6Y3S8_9CHLR</name>
<evidence type="ECO:0000259" key="6">
    <source>
        <dbReference type="Pfam" id="PF04542"/>
    </source>
</evidence>
<dbReference type="STRING" id="869279.SE15_00205"/>
<gene>
    <name evidence="8" type="ORF">SE15_00205</name>
</gene>
<dbReference type="OrthoDB" id="9782703at2"/>
<dbReference type="NCBIfam" id="TIGR02937">
    <property type="entry name" value="sigma70-ECF"/>
    <property type="match status" value="1"/>
</dbReference>
<dbReference type="InterPro" id="IPR039425">
    <property type="entry name" value="RNA_pol_sigma-70-like"/>
</dbReference>
<dbReference type="RefSeq" id="WP_054520108.1">
    <property type="nucleotide sequence ID" value="NZ_LGKO01000002.1"/>
</dbReference>
<protein>
    <recommendedName>
        <fullName evidence="10">RNA polymerase subunit sigma-24</fullName>
    </recommendedName>
</protein>
<dbReference type="InterPro" id="IPR007627">
    <property type="entry name" value="RNA_pol_sigma70_r2"/>
</dbReference>
<dbReference type="Gene3D" id="1.10.10.10">
    <property type="entry name" value="Winged helix-like DNA-binding domain superfamily/Winged helix DNA-binding domain"/>
    <property type="match status" value="1"/>
</dbReference>
<dbReference type="SUPFAM" id="SSF88659">
    <property type="entry name" value="Sigma3 and sigma4 domains of RNA polymerase sigma factors"/>
    <property type="match status" value="1"/>
</dbReference>
<comment type="caution">
    <text evidence="8">The sequence shown here is derived from an EMBL/GenBank/DDBJ whole genome shotgun (WGS) entry which is preliminary data.</text>
</comment>
<dbReference type="EMBL" id="LGKO01000002">
    <property type="protein sequence ID" value="KPL83736.1"/>
    <property type="molecule type" value="Genomic_DNA"/>
</dbReference>
<dbReference type="Gene3D" id="1.10.1740.10">
    <property type="match status" value="1"/>
</dbReference>
<evidence type="ECO:0000313" key="8">
    <source>
        <dbReference type="EMBL" id="KPL83736.1"/>
    </source>
</evidence>
<accession>A0A0P6Y3S8</accession>
<keyword evidence="9" id="KW-1185">Reference proteome</keyword>
<dbReference type="Pfam" id="PF04542">
    <property type="entry name" value="Sigma70_r2"/>
    <property type="match status" value="1"/>
</dbReference>
<dbReference type="InterPro" id="IPR014284">
    <property type="entry name" value="RNA_pol_sigma-70_dom"/>
</dbReference>
<sequence>MEENEAIQRLKQGDISGLEYLVRQYQTKAIRSAYLIVRDVNLAEDIVEEAFLQVYRCIHQFNAQRAFEPWFMKIVLNMSRRAAHNRKRYCSLEDESNEERRVHNPPEFKRPEESLEYTELLNALWQALGALTPEQRTALVQRYYLNLSEAEIASHWGIALGTLKWRLHIARKRLRQFLQREEINPE</sequence>
<feature type="domain" description="RNA polymerase sigma factor 70 region 4 type 2" evidence="7">
    <location>
        <begin position="122"/>
        <end position="174"/>
    </location>
</feature>
<dbReference type="Pfam" id="PF08281">
    <property type="entry name" value="Sigma70_r4_2"/>
    <property type="match status" value="1"/>
</dbReference>
<evidence type="ECO:0000256" key="3">
    <source>
        <dbReference type="ARBA" id="ARBA00023082"/>
    </source>
</evidence>
<dbReference type="PANTHER" id="PTHR43133">
    <property type="entry name" value="RNA POLYMERASE ECF-TYPE SIGMA FACTO"/>
    <property type="match status" value="1"/>
</dbReference>
<reference evidence="8 9" key="1">
    <citation type="submission" date="2015-07" db="EMBL/GenBank/DDBJ databases">
        <title>Whole genome sequence of Thermanaerothrix daxensis DSM 23592.</title>
        <authorList>
            <person name="Hemp J."/>
            <person name="Ward L.M."/>
            <person name="Pace L.A."/>
            <person name="Fischer W.W."/>
        </authorList>
    </citation>
    <scope>NUCLEOTIDE SEQUENCE [LARGE SCALE GENOMIC DNA]</scope>
    <source>
        <strain evidence="8 9">GNS-1</strain>
    </source>
</reference>
<dbReference type="InterPro" id="IPR013324">
    <property type="entry name" value="RNA_pol_sigma_r3/r4-like"/>
</dbReference>
<evidence type="ECO:0008006" key="10">
    <source>
        <dbReference type="Google" id="ProtNLM"/>
    </source>
</evidence>
<dbReference type="GO" id="GO:0016987">
    <property type="term" value="F:sigma factor activity"/>
    <property type="evidence" value="ECO:0007669"/>
    <property type="project" value="UniProtKB-KW"/>
</dbReference>
<dbReference type="AlphaFoldDB" id="A0A0P6Y3S8"/>
<dbReference type="Proteomes" id="UP000050544">
    <property type="component" value="Unassembled WGS sequence"/>
</dbReference>
<keyword evidence="4" id="KW-0238">DNA-binding</keyword>